<reference evidence="10" key="2">
    <citation type="submission" date="2020-05" db="UniProtKB">
        <authorList>
            <consortium name="EnsemblMetazoa"/>
        </authorList>
    </citation>
    <scope>IDENTIFICATION</scope>
    <source>
        <strain evidence="10">FAR1</strain>
    </source>
</reference>
<evidence type="ECO:0000313" key="10">
    <source>
        <dbReference type="EnsemblMetazoa" id="AFAF005635-PA"/>
    </source>
</evidence>
<evidence type="ECO:0000256" key="2">
    <source>
        <dbReference type="ARBA" id="ARBA00022723"/>
    </source>
</evidence>
<evidence type="ECO:0000256" key="5">
    <source>
        <dbReference type="ARBA" id="ARBA00023015"/>
    </source>
</evidence>
<dbReference type="EMBL" id="AXCN02000302">
    <property type="status" value="NOT_ANNOTATED_CDS"/>
    <property type="molecule type" value="Genomic_DNA"/>
</dbReference>
<dbReference type="STRING" id="69004.A0A182Q9C7"/>
<dbReference type="EnsemblMetazoa" id="AFAF005635-RA">
    <property type="protein sequence ID" value="AFAF005635-PA"/>
    <property type="gene ID" value="AFAF005635"/>
</dbReference>
<evidence type="ECO:0000256" key="3">
    <source>
        <dbReference type="ARBA" id="ARBA00022771"/>
    </source>
</evidence>
<keyword evidence="8" id="KW-0539">Nucleus</keyword>
<proteinExistence type="predicted"/>
<keyword evidence="11" id="KW-1185">Reference proteome</keyword>
<evidence type="ECO:0000256" key="6">
    <source>
        <dbReference type="ARBA" id="ARBA00023125"/>
    </source>
</evidence>
<keyword evidence="3" id="KW-0863">Zinc-finger</keyword>
<sequence>MDGDVNAYPTNAFLKVVHIPLPADHLHIRNECSAPIELTKRLEEIRLLESRRSQRLAVQEKDTDFARLADMAGDRRRQSNSIDVPFSLTQQNGSRKRRPSYSQDDREYYNINDDDPMDECNAALVLMSLSCSPNSSVHGYETILGTSSGSSTTSWSTGSTSPPLSEDGHSSPPTHHYQHELNHHHHNGRHQAAGATGRGARTTSLSTSDEGIGMEYSEDMPRKRRDAFALALDGASFECAFSNPLASGSPAEQHRGRKASARCASERERESECGPGGIDCKLQRSAQKLHLTTTNA</sequence>
<dbReference type="PANTHER" id="PTHR13006">
    <property type="entry name" value="PAPILLOMAVIRUS REGULATORY FACTOR PRF-1"/>
    <property type="match status" value="1"/>
</dbReference>
<keyword evidence="6" id="KW-0238">DNA-binding</keyword>
<feature type="region of interest" description="Disordered" evidence="9">
    <location>
        <begin position="246"/>
        <end position="278"/>
    </location>
</feature>
<organism evidence="10 11">
    <name type="scientific">Anopheles farauti</name>
    <dbReference type="NCBI Taxonomy" id="69004"/>
    <lineage>
        <taxon>Eukaryota</taxon>
        <taxon>Metazoa</taxon>
        <taxon>Ecdysozoa</taxon>
        <taxon>Arthropoda</taxon>
        <taxon>Hexapoda</taxon>
        <taxon>Insecta</taxon>
        <taxon>Pterygota</taxon>
        <taxon>Neoptera</taxon>
        <taxon>Endopterygota</taxon>
        <taxon>Diptera</taxon>
        <taxon>Nematocera</taxon>
        <taxon>Culicoidea</taxon>
        <taxon>Culicidae</taxon>
        <taxon>Anophelinae</taxon>
        <taxon>Anopheles</taxon>
    </lineage>
</organism>
<dbReference type="VEuPathDB" id="VectorBase:AFAF005635"/>
<evidence type="ECO:0000256" key="4">
    <source>
        <dbReference type="ARBA" id="ARBA00022833"/>
    </source>
</evidence>
<name>A0A182Q9C7_9DIPT</name>
<dbReference type="GO" id="GO:0000978">
    <property type="term" value="F:RNA polymerase II cis-regulatory region sequence-specific DNA binding"/>
    <property type="evidence" value="ECO:0007669"/>
    <property type="project" value="TreeGrafter"/>
</dbReference>
<dbReference type="EMBL" id="AXCN02000303">
    <property type="status" value="NOT_ANNOTATED_CDS"/>
    <property type="molecule type" value="Genomic_DNA"/>
</dbReference>
<dbReference type="Proteomes" id="UP000075886">
    <property type="component" value="Unassembled WGS sequence"/>
</dbReference>
<keyword evidence="7" id="KW-0804">Transcription</keyword>
<accession>A0A182Q9C7</accession>
<feature type="region of interest" description="Disordered" evidence="9">
    <location>
        <begin position="70"/>
        <end position="113"/>
    </location>
</feature>
<protein>
    <submittedName>
        <fullName evidence="10">Uncharacterized protein</fullName>
    </submittedName>
</protein>
<keyword evidence="5" id="KW-0805">Transcription regulation</keyword>
<dbReference type="EMBL" id="AXCN02000301">
    <property type="status" value="NOT_ANNOTATED_CDS"/>
    <property type="molecule type" value="Genomic_DNA"/>
</dbReference>
<dbReference type="InterPro" id="IPR052253">
    <property type="entry name" value="CR1/CR2-DNA-binding_regulator"/>
</dbReference>
<dbReference type="GO" id="GO:0006357">
    <property type="term" value="P:regulation of transcription by RNA polymerase II"/>
    <property type="evidence" value="ECO:0007669"/>
    <property type="project" value="TreeGrafter"/>
</dbReference>
<dbReference type="PANTHER" id="PTHR13006:SF9">
    <property type="entry name" value="GLUCOSE TRANSPORTER 4 ENHANCER FACTOR, ISOFORM G"/>
    <property type="match status" value="1"/>
</dbReference>
<evidence type="ECO:0000256" key="9">
    <source>
        <dbReference type="SAM" id="MobiDB-lite"/>
    </source>
</evidence>
<evidence type="ECO:0000313" key="11">
    <source>
        <dbReference type="Proteomes" id="UP000075886"/>
    </source>
</evidence>
<reference evidence="11" key="1">
    <citation type="submission" date="2014-01" db="EMBL/GenBank/DDBJ databases">
        <title>The Genome Sequence of Anopheles farauti FAR1 (V2).</title>
        <authorList>
            <consortium name="The Broad Institute Genomics Platform"/>
            <person name="Neafsey D.E."/>
            <person name="Besansky N."/>
            <person name="Howell P."/>
            <person name="Walton C."/>
            <person name="Young S.K."/>
            <person name="Zeng Q."/>
            <person name="Gargeya S."/>
            <person name="Fitzgerald M."/>
            <person name="Haas B."/>
            <person name="Abouelleil A."/>
            <person name="Allen A.W."/>
            <person name="Alvarado L."/>
            <person name="Arachchi H.M."/>
            <person name="Berlin A.M."/>
            <person name="Chapman S.B."/>
            <person name="Gainer-Dewar J."/>
            <person name="Goldberg J."/>
            <person name="Griggs A."/>
            <person name="Gujja S."/>
            <person name="Hansen M."/>
            <person name="Howarth C."/>
            <person name="Imamovic A."/>
            <person name="Ireland A."/>
            <person name="Larimer J."/>
            <person name="McCowan C."/>
            <person name="Murphy C."/>
            <person name="Pearson M."/>
            <person name="Poon T.W."/>
            <person name="Priest M."/>
            <person name="Roberts A."/>
            <person name="Saif S."/>
            <person name="Shea T."/>
            <person name="Sisk P."/>
            <person name="Sykes S."/>
            <person name="Wortman J."/>
            <person name="Nusbaum C."/>
            <person name="Birren B."/>
        </authorList>
    </citation>
    <scope>NUCLEOTIDE SEQUENCE [LARGE SCALE GENOMIC DNA]</scope>
    <source>
        <strain evidence="11">FAR1</strain>
    </source>
</reference>
<feature type="compositionally biased region" description="Low complexity" evidence="9">
    <location>
        <begin position="146"/>
        <end position="161"/>
    </location>
</feature>
<evidence type="ECO:0000256" key="1">
    <source>
        <dbReference type="ARBA" id="ARBA00004123"/>
    </source>
</evidence>
<evidence type="ECO:0000256" key="8">
    <source>
        <dbReference type="ARBA" id="ARBA00023242"/>
    </source>
</evidence>
<keyword evidence="4" id="KW-0862">Zinc</keyword>
<dbReference type="GO" id="GO:0008270">
    <property type="term" value="F:zinc ion binding"/>
    <property type="evidence" value="ECO:0007669"/>
    <property type="project" value="UniProtKB-KW"/>
</dbReference>
<keyword evidence="2" id="KW-0479">Metal-binding</keyword>
<dbReference type="GO" id="GO:0005634">
    <property type="term" value="C:nucleus"/>
    <property type="evidence" value="ECO:0007669"/>
    <property type="project" value="UniProtKB-SubCell"/>
</dbReference>
<evidence type="ECO:0000256" key="7">
    <source>
        <dbReference type="ARBA" id="ARBA00023163"/>
    </source>
</evidence>
<dbReference type="AlphaFoldDB" id="A0A182Q9C7"/>
<feature type="compositionally biased region" description="Polar residues" evidence="9">
    <location>
        <begin position="79"/>
        <end position="93"/>
    </location>
</feature>
<feature type="compositionally biased region" description="Low complexity" evidence="9">
    <location>
        <begin position="190"/>
        <end position="203"/>
    </location>
</feature>
<feature type="region of interest" description="Disordered" evidence="9">
    <location>
        <begin position="146"/>
        <end position="214"/>
    </location>
</feature>
<dbReference type="GO" id="GO:0003700">
    <property type="term" value="F:DNA-binding transcription factor activity"/>
    <property type="evidence" value="ECO:0007669"/>
    <property type="project" value="TreeGrafter"/>
</dbReference>
<comment type="subcellular location">
    <subcellularLocation>
        <location evidence="1">Nucleus</location>
    </subcellularLocation>
</comment>